<organism evidence="7 8">
    <name type="scientific">Candidatus Wallbacteria bacterium HGW-Wallbacteria-1</name>
    <dbReference type="NCBI Taxonomy" id="2013854"/>
    <lineage>
        <taxon>Bacteria</taxon>
        <taxon>Candidatus Walliibacteriota</taxon>
    </lineage>
</organism>
<dbReference type="EMBL" id="PGXC01000009">
    <property type="protein sequence ID" value="PKK90029.1"/>
    <property type="molecule type" value="Genomic_DNA"/>
</dbReference>
<keyword evidence="5" id="KW-1003">Cell membrane</keyword>
<dbReference type="PANTHER" id="PTHR43229">
    <property type="entry name" value="NODULATION PROTEIN J"/>
    <property type="match status" value="1"/>
</dbReference>
<evidence type="ECO:0000256" key="5">
    <source>
        <dbReference type="RuleBase" id="RU361157"/>
    </source>
</evidence>
<name>A0A2N1PNY0_9BACT</name>
<dbReference type="InterPro" id="IPR047817">
    <property type="entry name" value="ABC2_TM_bact-type"/>
</dbReference>
<reference evidence="7 8" key="1">
    <citation type="journal article" date="2017" name="ISME J.">
        <title>Potential for microbial H2 and metal transformations associated with novel bacteria and archaea in deep terrestrial subsurface sediments.</title>
        <authorList>
            <person name="Hernsdorf A.W."/>
            <person name="Amano Y."/>
            <person name="Miyakawa K."/>
            <person name="Ise K."/>
            <person name="Suzuki Y."/>
            <person name="Anantharaman K."/>
            <person name="Probst A."/>
            <person name="Burstein D."/>
            <person name="Thomas B.C."/>
            <person name="Banfield J.F."/>
        </authorList>
    </citation>
    <scope>NUCLEOTIDE SEQUENCE [LARGE SCALE GENOMIC DNA]</scope>
    <source>
        <strain evidence="7">HGW-Wallbacteria-1</strain>
    </source>
</reference>
<gene>
    <name evidence="7" type="ORF">CVV64_11525</name>
</gene>
<dbReference type="InterPro" id="IPR051784">
    <property type="entry name" value="Nod_factor_ABC_transporter"/>
</dbReference>
<comment type="subcellular location">
    <subcellularLocation>
        <location evidence="5">Cell membrane</location>
        <topology evidence="5">Multi-pass membrane protein</topology>
    </subcellularLocation>
    <subcellularLocation>
        <location evidence="1">Membrane</location>
        <topology evidence="1">Multi-pass membrane protein</topology>
    </subcellularLocation>
</comment>
<dbReference type="PANTHER" id="PTHR43229:SF2">
    <property type="entry name" value="NODULATION PROTEIN J"/>
    <property type="match status" value="1"/>
</dbReference>
<proteinExistence type="inferred from homology"/>
<dbReference type="Pfam" id="PF01061">
    <property type="entry name" value="ABC2_membrane"/>
    <property type="match status" value="1"/>
</dbReference>
<evidence type="ECO:0000256" key="3">
    <source>
        <dbReference type="ARBA" id="ARBA00022989"/>
    </source>
</evidence>
<feature type="transmembrane region" description="Helical" evidence="5">
    <location>
        <begin position="236"/>
        <end position="261"/>
    </location>
</feature>
<evidence type="ECO:0000256" key="2">
    <source>
        <dbReference type="ARBA" id="ARBA00022692"/>
    </source>
</evidence>
<keyword evidence="3 5" id="KW-1133">Transmembrane helix</keyword>
<dbReference type="GO" id="GO:0005886">
    <property type="term" value="C:plasma membrane"/>
    <property type="evidence" value="ECO:0007669"/>
    <property type="project" value="UniProtKB-SubCell"/>
</dbReference>
<comment type="caution">
    <text evidence="7">The sequence shown here is derived from an EMBL/GenBank/DDBJ whole genome shotgun (WGS) entry which is preliminary data.</text>
</comment>
<dbReference type="AlphaFoldDB" id="A0A2N1PNY0"/>
<dbReference type="Proteomes" id="UP000233256">
    <property type="component" value="Unassembled WGS sequence"/>
</dbReference>
<feature type="transmembrane region" description="Helical" evidence="5">
    <location>
        <begin position="112"/>
        <end position="138"/>
    </location>
</feature>
<protein>
    <recommendedName>
        <fullName evidence="5">Transport permease protein</fullName>
    </recommendedName>
</protein>
<dbReference type="GO" id="GO:0140359">
    <property type="term" value="F:ABC-type transporter activity"/>
    <property type="evidence" value="ECO:0007669"/>
    <property type="project" value="InterPro"/>
</dbReference>
<accession>A0A2N1PNY0</accession>
<feature type="transmembrane region" description="Helical" evidence="5">
    <location>
        <begin position="150"/>
        <end position="174"/>
    </location>
</feature>
<dbReference type="InterPro" id="IPR013525">
    <property type="entry name" value="ABC2_TM"/>
</dbReference>
<keyword evidence="4 5" id="KW-0472">Membrane</keyword>
<sequence>MTNELRAGYGFIERQMNLCRRFWKWEAVFLVYALVNAVSIGYIVPGMVMMQGMAMPSKAEIDHMVMYLLIGSLMWGFLSVVFDEVSNTITWERWEGTIEYTFMAPVGRFTHLIGICLYSIVYSLLRTALVLILVSAFFNIDMSSADYLSGAAVLIASSFAFVGLGIVASVLPLISPEKGSHVARIIQALLLMISGIYYPVDVLPEWIQWLSRFSPATYALDGIRKALLEGCGLAQVAESLICLMLSAIVLIPFGLAVFSIAEEYARRTGLLKRNG</sequence>
<evidence type="ECO:0000256" key="4">
    <source>
        <dbReference type="ARBA" id="ARBA00023136"/>
    </source>
</evidence>
<keyword evidence="2 5" id="KW-0812">Transmembrane</keyword>
<evidence type="ECO:0000259" key="6">
    <source>
        <dbReference type="PROSITE" id="PS51012"/>
    </source>
</evidence>
<evidence type="ECO:0000313" key="7">
    <source>
        <dbReference type="EMBL" id="PKK90029.1"/>
    </source>
</evidence>
<feature type="domain" description="ABC transmembrane type-2" evidence="6">
    <location>
        <begin position="28"/>
        <end position="261"/>
    </location>
</feature>
<dbReference type="PROSITE" id="PS51012">
    <property type="entry name" value="ABC_TM2"/>
    <property type="match status" value="1"/>
</dbReference>
<feature type="transmembrane region" description="Helical" evidence="5">
    <location>
        <begin position="181"/>
        <end position="200"/>
    </location>
</feature>
<feature type="transmembrane region" description="Helical" evidence="5">
    <location>
        <begin position="64"/>
        <end position="82"/>
    </location>
</feature>
<keyword evidence="5" id="KW-0813">Transport</keyword>
<evidence type="ECO:0000256" key="1">
    <source>
        <dbReference type="ARBA" id="ARBA00004141"/>
    </source>
</evidence>
<evidence type="ECO:0000313" key="8">
    <source>
        <dbReference type="Proteomes" id="UP000233256"/>
    </source>
</evidence>
<comment type="similarity">
    <text evidence="5">Belongs to the ABC-2 integral membrane protein family.</text>
</comment>
<feature type="transmembrane region" description="Helical" evidence="5">
    <location>
        <begin position="22"/>
        <end position="44"/>
    </location>
</feature>